<dbReference type="GO" id="GO:0030154">
    <property type="term" value="P:cell differentiation"/>
    <property type="evidence" value="ECO:0007669"/>
    <property type="project" value="UniProtKB-KW"/>
</dbReference>
<sequence length="246" mass="27923">MCDLQQLLDYDFSCLDSSEHSPDDWLENWISSSCENSPGESGSDLEVNGGKMRPRISRRVHYNSHITIPPSDREPPVHREPPVKTQSSSPRQRYLANYRERQRTMSLNDGYTLLRTVVPTLPSDKLSKIQTLKLTCQYIDFLRELLKDQECESCLETSVNCNTSPASSILQKCLTPTPPRVQGRATNSSPVPIVSSKEDILGHAFSLWRLGRDPSVRREGMDIQSLKPVSRLTRIHRTYTSCPFTS</sequence>
<dbReference type="PROSITE" id="PS50888">
    <property type="entry name" value="BHLH"/>
    <property type="match status" value="1"/>
</dbReference>
<reference evidence="9" key="2">
    <citation type="journal article" date="2013" name="PLoS ONE">
        <title>Mesodermal Gene Expression in the Acoel Isodiametra pulchra Indicates a Low Number of Mesodermal Cell Types and the Endomesodermal Origin of the Gonads.</title>
        <authorList>
            <person name="Chiodin M."/>
            <person name="Borve A."/>
            <person name="Berezikov E."/>
            <person name="Ladurner P."/>
            <person name="Martinez P."/>
            <person name="Hejnol A."/>
        </authorList>
    </citation>
    <scope>NUCLEOTIDE SEQUENCE</scope>
</reference>
<keyword evidence="2" id="KW-0221">Differentiation</keyword>
<proteinExistence type="evidence at transcript level"/>
<dbReference type="InterPro" id="IPR036638">
    <property type="entry name" value="HLH_DNA-bd_sf"/>
</dbReference>
<evidence type="ECO:0000256" key="2">
    <source>
        <dbReference type="ARBA" id="ARBA00022782"/>
    </source>
</evidence>
<protein>
    <submittedName>
        <fullName evidence="9">Twist2</fullName>
    </submittedName>
</protein>
<reference evidence="9" key="1">
    <citation type="submission" date="2012-09" db="EMBL/GenBank/DDBJ databases">
        <authorList>
            <person name="Chiodin M.M.C.Jr."/>
            <person name="Borve A.A.B."/>
            <person name="Berezikhov E.E.B."/>
            <person name="Ladurner P.P.L."/>
            <person name="Martinez P.P.M."/>
            <person name="Hejnol A.A.H.Sr."/>
        </authorList>
    </citation>
    <scope>NUCLEOTIDE SEQUENCE</scope>
</reference>
<feature type="region of interest" description="Disordered" evidence="7">
    <location>
        <begin position="66"/>
        <end position="92"/>
    </location>
</feature>
<keyword evidence="1" id="KW-0217">Developmental protein</keyword>
<dbReference type="EMBL" id="JX853986">
    <property type="protein sequence ID" value="AFY10817.1"/>
    <property type="molecule type" value="mRNA"/>
</dbReference>
<evidence type="ECO:0000313" key="9">
    <source>
        <dbReference type="EMBL" id="AFY10817.1"/>
    </source>
</evidence>
<organism evidence="9">
    <name type="scientific">Isodiametra pulchra</name>
    <name type="common">Acoelomorph flatworm</name>
    <name type="synonym">Convoluta pulchra</name>
    <dbReference type="NCBI Taxonomy" id="504439"/>
    <lineage>
        <taxon>Eukaryota</taxon>
        <taxon>Metazoa</taxon>
        <taxon>Xenacoelomorpha</taxon>
        <taxon>Acoelomorpha</taxon>
        <taxon>Acoela</taxon>
        <taxon>Isodiametridae</taxon>
        <taxon>Isodiametra</taxon>
    </lineage>
</organism>
<evidence type="ECO:0000256" key="3">
    <source>
        <dbReference type="ARBA" id="ARBA00023015"/>
    </source>
</evidence>
<evidence type="ECO:0000256" key="4">
    <source>
        <dbReference type="ARBA" id="ARBA00023125"/>
    </source>
</evidence>
<dbReference type="GO" id="GO:0046983">
    <property type="term" value="F:protein dimerization activity"/>
    <property type="evidence" value="ECO:0007669"/>
    <property type="project" value="InterPro"/>
</dbReference>
<dbReference type="InterPro" id="IPR050283">
    <property type="entry name" value="E-box_TF_Regulators"/>
</dbReference>
<evidence type="ECO:0000256" key="1">
    <source>
        <dbReference type="ARBA" id="ARBA00022473"/>
    </source>
</evidence>
<accession>K9MZW2</accession>
<dbReference type="Gene3D" id="4.10.280.10">
    <property type="entry name" value="Helix-loop-helix DNA-binding domain"/>
    <property type="match status" value="1"/>
</dbReference>
<dbReference type="SUPFAM" id="SSF47459">
    <property type="entry name" value="HLH, helix-loop-helix DNA-binding domain"/>
    <property type="match status" value="1"/>
</dbReference>
<dbReference type="Pfam" id="PF00010">
    <property type="entry name" value="HLH"/>
    <property type="match status" value="1"/>
</dbReference>
<keyword evidence="5" id="KW-0804">Transcription</keyword>
<dbReference type="GO" id="GO:0000977">
    <property type="term" value="F:RNA polymerase II transcription regulatory region sequence-specific DNA binding"/>
    <property type="evidence" value="ECO:0007669"/>
    <property type="project" value="TreeGrafter"/>
</dbReference>
<dbReference type="GO" id="GO:0000981">
    <property type="term" value="F:DNA-binding transcription factor activity, RNA polymerase II-specific"/>
    <property type="evidence" value="ECO:0007669"/>
    <property type="project" value="TreeGrafter"/>
</dbReference>
<evidence type="ECO:0000256" key="6">
    <source>
        <dbReference type="ARBA" id="ARBA00023242"/>
    </source>
</evidence>
<keyword evidence="6" id="KW-0539">Nucleus</keyword>
<dbReference type="PANTHER" id="PTHR23349">
    <property type="entry name" value="BASIC HELIX-LOOP-HELIX TRANSCRIPTION FACTOR, TWIST"/>
    <property type="match status" value="1"/>
</dbReference>
<evidence type="ECO:0000256" key="7">
    <source>
        <dbReference type="SAM" id="MobiDB-lite"/>
    </source>
</evidence>
<evidence type="ECO:0000256" key="5">
    <source>
        <dbReference type="ARBA" id="ARBA00023163"/>
    </source>
</evidence>
<dbReference type="AlphaFoldDB" id="K9MZW2"/>
<evidence type="ECO:0000259" key="8">
    <source>
        <dbReference type="PROSITE" id="PS50888"/>
    </source>
</evidence>
<keyword evidence="4" id="KW-0238">DNA-binding</keyword>
<keyword evidence="3" id="KW-0805">Transcription regulation</keyword>
<name>K9MZW2_ISOPU</name>
<feature type="domain" description="BHLH" evidence="8">
    <location>
        <begin position="91"/>
        <end position="142"/>
    </location>
</feature>
<feature type="compositionally biased region" description="Basic and acidic residues" evidence="7">
    <location>
        <begin position="71"/>
        <end position="82"/>
    </location>
</feature>
<dbReference type="SMART" id="SM00353">
    <property type="entry name" value="HLH"/>
    <property type="match status" value="1"/>
</dbReference>
<dbReference type="PANTHER" id="PTHR23349:SF50">
    <property type="entry name" value="PROTEIN TWIST"/>
    <property type="match status" value="1"/>
</dbReference>
<dbReference type="InterPro" id="IPR011598">
    <property type="entry name" value="bHLH_dom"/>
</dbReference>